<keyword evidence="1" id="KW-1133">Transmembrane helix</keyword>
<evidence type="ECO:0000313" key="3">
    <source>
        <dbReference type="Proteomes" id="UP000231333"/>
    </source>
</evidence>
<feature type="transmembrane region" description="Helical" evidence="1">
    <location>
        <begin position="29"/>
        <end position="50"/>
    </location>
</feature>
<reference evidence="2 3" key="1">
    <citation type="submission" date="2017-09" db="EMBL/GenBank/DDBJ databases">
        <title>Depth-based differentiation of microbial function through sediment-hosted aquifers and enrichment of novel symbionts in the deep terrestrial subsurface.</title>
        <authorList>
            <person name="Probst A.J."/>
            <person name="Ladd B."/>
            <person name="Jarett J.K."/>
            <person name="Geller-Mcgrath D.E."/>
            <person name="Sieber C.M."/>
            <person name="Emerson J.B."/>
            <person name="Anantharaman K."/>
            <person name="Thomas B.C."/>
            <person name="Malmstrom R."/>
            <person name="Stieglmeier M."/>
            <person name="Klingl A."/>
            <person name="Woyke T."/>
            <person name="Ryan C.M."/>
            <person name="Banfield J.F."/>
        </authorList>
    </citation>
    <scope>NUCLEOTIDE SEQUENCE [LARGE SCALE GENOMIC DNA]</scope>
    <source>
        <strain evidence="2">CG10_big_fil_rev_8_21_14_0_10_42_12</strain>
    </source>
</reference>
<keyword evidence="1" id="KW-0472">Membrane</keyword>
<feature type="transmembrane region" description="Helical" evidence="1">
    <location>
        <begin position="56"/>
        <end position="74"/>
    </location>
</feature>
<evidence type="ECO:0000313" key="2">
    <source>
        <dbReference type="EMBL" id="PIR38012.1"/>
    </source>
</evidence>
<feature type="transmembrane region" description="Helical" evidence="1">
    <location>
        <begin position="109"/>
        <end position="126"/>
    </location>
</feature>
<dbReference type="AlphaFoldDB" id="A0A2H0QUR5"/>
<proteinExistence type="predicted"/>
<dbReference type="Proteomes" id="UP000231333">
    <property type="component" value="Unassembled WGS sequence"/>
</dbReference>
<keyword evidence="1" id="KW-0812">Transmembrane</keyword>
<accession>A0A2H0QUR5</accession>
<protein>
    <submittedName>
        <fullName evidence="2">Uncharacterized protein</fullName>
    </submittedName>
</protein>
<organism evidence="2 3">
    <name type="scientific">Candidatus Zambryskibacteria bacterium CG10_big_fil_rev_8_21_14_0_10_42_12</name>
    <dbReference type="NCBI Taxonomy" id="1975115"/>
    <lineage>
        <taxon>Bacteria</taxon>
        <taxon>Candidatus Zambryskiibacteriota</taxon>
    </lineage>
</organism>
<dbReference type="EMBL" id="PCXL01000013">
    <property type="protein sequence ID" value="PIR38012.1"/>
    <property type="molecule type" value="Genomic_DNA"/>
</dbReference>
<evidence type="ECO:0000256" key="1">
    <source>
        <dbReference type="SAM" id="Phobius"/>
    </source>
</evidence>
<name>A0A2H0QUR5_9BACT</name>
<comment type="caution">
    <text evidence="2">The sequence shown here is derived from an EMBL/GenBank/DDBJ whole genome shotgun (WGS) entry which is preliminary data.</text>
</comment>
<sequence length="145" mass="16541">MNSLFYVLISVVVLYVLILLLRRISWFNVCALCGSVSATWIVFLALYYTGVRTDPVLIGILMGGSVVGLIELVSKKVPESFQIFKIALYLTFIVIAYGLLQRYISEEVFGFLAALWAMSVFIYMFQHNERIKAVGRHIIECCKNW</sequence>
<feature type="transmembrane region" description="Helical" evidence="1">
    <location>
        <begin position="86"/>
        <end position="103"/>
    </location>
</feature>
<gene>
    <name evidence="2" type="ORF">COV34_02905</name>
</gene>
<feature type="transmembrane region" description="Helical" evidence="1">
    <location>
        <begin position="6"/>
        <end position="22"/>
    </location>
</feature>